<accession>A0ABW9VLZ3</accession>
<protein>
    <recommendedName>
        <fullName evidence="4">STAS domain-containing protein</fullName>
    </recommendedName>
</protein>
<name>A0ABW9VLZ3_9BURK</name>
<proteinExistence type="predicted"/>
<evidence type="ECO:0008006" key="4">
    <source>
        <dbReference type="Google" id="ProtNLM"/>
    </source>
</evidence>
<organism evidence="2 3">
    <name type="scientific">Duganella qianjiadongensis</name>
    <dbReference type="NCBI Taxonomy" id="2692176"/>
    <lineage>
        <taxon>Bacteria</taxon>
        <taxon>Pseudomonadati</taxon>
        <taxon>Pseudomonadota</taxon>
        <taxon>Betaproteobacteria</taxon>
        <taxon>Burkholderiales</taxon>
        <taxon>Oxalobacteraceae</taxon>
        <taxon>Telluria group</taxon>
        <taxon>Duganella</taxon>
    </lineage>
</organism>
<evidence type="ECO:0000313" key="2">
    <source>
        <dbReference type="EMBL" id="MYM40619.1"/>
    </source>
</evidence>
<evidence type="ECO:0000256" key="1">
    <source>
        <dbReference type="SAM" id="MobiDB-lite"/>
    </source>
</evidence>
<comment type="caution">
    <text evidence="2">The sequence shown here is derived from an EMBL/GenBank/DDBJ whole genome shotgun (WGS) entry which is preliminary data.</text>
</comment>
<feature type="compositionally biased region" description="Low complexity" evidence="1">
    <location>
        <begin position="8"/>
        <end position="22"/>
    </location>
</feature>
<gene>
    <name evidence="2" type="ORF">GTP27_14930</name>
</gene>
<reference evidence="2 3" key="1">
    <citation type="submission" date="2019-12" db="EMBL/GenBank/DDBJ databases">
        <title>Novel species isolated from a subtropical stream in China.</title>
        <authorList>
            <person name="Lu H."/>
        </authorList>
    </citation>
    <scope>NUCLEOTIDE SEQUENCE [LARGE SCALE GENOMIC DNA]</scope>
    <source>
        <strain evidence="2 3">CY13W</strain>
    </source>
</reference>
<keyword evidence="3" id="KW-1185">Reference proteome</keyword>
<dbReference type="Proteomes" id="UP000478090">
    <property type="component" value="Unassembled WGS sequence"/>
</dbReference>
<evidence type="ECO:0000313" key="3">
    <source>
        <dbReference type="Proteomes" id="UP000478090"/>
    </source>
</evidence>
<sequence length="358" mass="38733">MGLFSRFGKTGTAPVAGTGPAAPLTAEQQRELAMATARKIDEIEAAMAADIFPPAAQQSQPATPEEELPHAAAAPETAVLADEIAILYSQGQYQLAAQLLRDHLAQAAEPGLWWLLFDLYQLLDQRDAFDALSLVYAQRFETSPPDWSASAPATPPAARLTLEPRQIAGETAQATLLATLQASPEHLRLSGAEALAATLRGQLASDPASRSATPWLLLLELLQRLDRETEFELIALEYCAAFEVSPPAFRPRPVAPAQPRSVQARPAAGDAFELPLAMHAPLGALQSRIIAYAAQQPRLIFDGSRLRQLDYLCAQQLLACLGNLPVSSIEFRHVSHLVAALLRLQGYSRLARIVPRHN</sequence>
<dbReference type="EMBL" id="WWCM01000010">
    <property type="protein sequence ID" value="MYM40619.1"/>
    <property type="molecule type" value="Genomic_DNA"/>
</dbReference>
<dbReference type="RefSeq" id="WP_161039974.1">
    <property type="nucleotide sequence ID" value="NZ_WWCM01000010.1"/>
</dbReference>
<feature type="region of interest" description="Disordered" evidence="1">
    <location>
        <begin position="1"/>
        <end position="22"/>
    </location>
</feature>